<feature type="domain" description="Transketolase-like pyrimidine-binding" evidence="11">
    <location>
        <begin position="588"/>
        <end position="786"/>
    </location>
</feature>
<dbReference type="Gene3D" id="3.40.50.12470">
    <property type="match status" value="1"/>
</dbReference>
<organism evidence="12">
    <name type="scientific">Candidatus Tisiphia endosymbiont of Sergentomyia squamirostris</name>
    <dbReference type="NCBI Taxonomy" id="3113639"/>
    <lineage>
        <taxon>Bacteria</taxon>
        <taxon>Pseudomonadati</taxon>
        <taxon>Pseudomonadota</taxon>
        <taxon>Alphaproteobacteria</taxon>
        <taxon>Rickettsiales</taxon>
        <taxon>Rickettsiaceae</taxon>
        <taxon>Rickettsieae</taxon>
        <taxon>Candidatus Tisiphia</taxon>
    </lineage>
</organism>
<dbReference type="InterPro" id="IPR001017">
    <property type="entry name" value="DH_E1"/>
</dbReference>
<dbReference type="Pfam" id="PF16078">
    <property type="entry name" value="2-oxogl_dehyd_N"/>
    <property type="match status" value="1"/>
</dbReference>
<keyword evidence="8" id="KW-0786">Thiamine pyrophosphate</keyword>
<evidence type="ECO:0000256" key="3">
    <source>
        <dbReference type="ARBA" id="ARBA00006936"/>
    </source>
</evidence>
<dbReference type="InterPro" id="IPR011603">
    <property type="entry name" value="2oxoglutarate_DH_E1"/>
</dbReference>
<dbReference type="GO" id="GO:0006099">
    <property type="term" value="P:tricarboxylic acid cycle"/>
    <property type="evidence" value="ECO:0007669"/>
    <property type="project" value="TreeGrafter"/>
</dbReference>
<dbReference type="GO" id="GO:0006096">
    <property type="term" value="P:glycolytic process"/>
    <property type="evidence" value="ECO:0007669"/>
    <property type="project" value="UniProtKB-KW"/>
</dbReference>
<accession>A0AAT9GA02</accession>
<comment type="similarity">
    <text evidence="3">Belongs to the alpha-ketoglutarate dehydrogenase family.</text>
</comment>
<dbReference type="NCBIfam" id="TIGR00239">
    <property type="entry name" value="2oxo_dh_E1"/>
    <property type="match status" value="1"/>
</dbReference>
<dbReference type="PANTHER" id="PTHR23152">
    <property type="entry name" value="2-OXOGLUTARATE DEHYDROGENASE"/>
    <property type="match status" value="1"/>
</dbReference>
<evidence type="ECO:0000256" key="5">
    <source>
        <dbReference type="ARBA" id="ARBA00012280"/>
    </source>
</evidence>
<evidence type="ECO:0000259" key="11">
    <source>
        <dbReference type="SMART" id="SM00861"/>
    </source>
</evidence>
<comment type="subunit">
    <text evidence="4">Homodimer. Part of the 2-oxoglutarate dehydrogenase (OGDH) complex composed of E1 (2-oxoglutarate dehydrogenase), E2 (dihydrolipoamide succinyltransferase) and E3 (dihydrolipoamide dehydrogenase); the complex contains multiple copies of the three enzymatic components (E1, E2 and E3).</text>
</comment>
<dbReference type="GO" id="GO:0004591">
    <property type="term" value="F:oxoglutarate dehydrogenase (succinyl-transferring) activity"/>
    <property type="evidence" value="ECO:0007669"/>
    <property type="project" value="UniProtKB-EC"/>
</dbReference>
<dbReference type="InterPro" id="IPR005475">
    <property type="entry name" value="Transketolase-like_Pyr-bd"/>
</dbReference>
<dbReference type="InterPro" id="IPR029061">
    <property type="entry name" value="THDP-binding"/>
</dbReference>
<proteinExistence type="inferred from homology"/>
<dbReference type="Pfam" id="PF00676">
    <property type="entry name" value="E1_dh"/>
    <property type="match status" value="1"/>
</dbReference>
<sequence length="941" mass="106777">MDKNLKQTSFLFGSNAVFIEELYQLYLSDHKAVDESWQNYFQNIENNNSYQVNKTIAHVITSPQEKPLPYVTEFSAATNKLRAKAMITSYRNYGHYLVKLDPLNLEVLKTKNELRLNIEDFGFTKDQLNNIIEIDDEFFGIKACSLKELVNLLDQTYTKDIAVEFAHVTNEDEKTWFFEQIESNVQAFNILEQDKKDILKDLVEIEGFEQYLHTKFPGAKRFSVEGGEASVVAIDKAIDMSIIHGIEDVVIGMAHRGRLSTLAKVMTKPYKAILSGFITGSILPTDLGISGDVKYHIGYSSDQIREGSKVHLSMADNPSHLEAVNPVVAGKVRAKQDSIQDTNRKKVMGILVHGDSAFCGQGVVAESLFMSDIKPYNVGGIIHFVINNQLGFTANSYDTRPGRYSTEFAKIINSPILHVNGDDIEAVIKATNIAVNYRYKFTRDIVVEIICYRKYGHNEGDEPMYTQAVMYNVIKNKQSPATIFANKLVAGGIIDQNYFPTLKEQFKLKLDQEYEQAKNYQPQAQFLEGLWSSYTRSNAQMLSTGVNKDTLKELGIKLCQIPKDFPLNPKLVKLFELRENTLKQDKPIDWATAEQLAFASLLNSGTRIRFTGQDCGRGTFSHRHAVLHSQVDDRTYTPLNNLSQNQENFGQANFEIADSNLSEYAVLGFEYGYSLVNPKDLVIWEAQFGDFSNGAQIIFDQFISSSESKWLRMSGIVVLLPHGLEGQGPEHSSARLERFLQLAAENNIQVTYPTTPASFFHLLRRQIYNNIRKPLIVMSPKSLLRHKMVVSPLSQLDKNTSFIPVLDEINNAINAKEVKRIILCSGKVYYDLLEKREEKNILDIVIIRLEQLYPFETDFIVKILGKYNKAKEFIWCQEEPKNMGAWNFVKDHLNDILKNASINNQFVYVGRNESASPAVGSPIIHNEQQKKLLEEALIIKG</sequence>
<dbReference type="NCBIfam" id="NF008907">
    <property type="entry name" value="PRK12270.1"/>
    <property type="match status" value="1"/>
</dbReference>
<dbReference type="GO" id="GO:0005829">
    <property type="term" value="C:cytosol"/>
    <property type="evidence" value="ECO:0007669"/>
    <property type="project" value="TreeGrafter"/>
</dbReference>
<evidence type="ECO:0000256" key="4">
    <source>
        <dbReference type="ARBA" id="ARBA00011301"/>
    </source>
</evidence>
<dbReference type="Pfam" id="PF16870">
    <property type="entry name" value="OxoGdeHyase_C"/>
    <property type="match status" value="1"/>
</dbReference>
<dbReference type="Gene3D" id="3.40.50.11610">
    <property type="entry name" value="Multifunctional 2-oxoglutarate metabolism enzyme, C-terminal domain"/>
    <property type="match status" value="1"/>
</dbReference>
<dbReference type="EMBL" id="AP029170">
    <property type="protein sequence ID" value="BFD46607.1"/>
    <property type="molecule type" value="Genomic_DNA"/>
</dbReference>
<dbReference type="Gene3D" id="3.40.50.970">
    <property type="match status" value="1"/>
</dbReference>
<gene>
    <name evidence="12" type="ORF">DMENIID0002_12530</name>
</gene>
<keyword evidence="7" id="KW-0560">Oxidoreductase</keyword>
<dbReference type="SUPFAM" id="SSF52518">
    <property type="entry name" value="Thiamin diphosphate-binding fold (THDP-binding)"/>
    <property type="match status" value="2"/>
</dbReference>
<dbReference type="SMART" id="SM00861">
    <property type="entry name" value="Transket_pyr"/>
    <property type="match status" value="1"/>
</dbReference>
<keyword evidence="9" id="KW-0324">Glycolysis</keyword>
<comment type="cofactor">
    <cofactor evidence="1">
        <name>thiamine diphosphate</name>
        <dbReference type="ChEBI" id="CHEBI:58937"/>
    </cofactor>
</comment>
<dbReference type="NCBIfam" id="NF006914">
    <property type="entry name" value="PRK09404.1"/>
    <property type="match status" value="1"/>
</dbReference>
<dbReference type="GO" id="GO:0045252">
    <property type="term" value="C:oxoglutarate dehydrogenase complex"/>
    <property type="evidence" value="ECO:0007669"/>
    <property type="project" value="TreeGrafter"/>
</dbReference>
<evidence type="ECO:0000256" key="2">
    <source>
        <dbReference type="ARBA" id="ARBA00003906"/>
    </source>
</evidence>
<reference evidence="12" key="1">
    <citation type="submission" date="2024-01" db="EMBL/GenBank/DDBJ databases">
        <title>Sequencing the genomes of a sandfly, Sergentomyia squamirostris, and its two endosymbionts.</title>
        <authorList>
            <person name="Itokawa K."/>
            <person name="Sanjoba C."/>
        </authorList>
    </citation>
    <scope>NUCLEOTIDE SEQUENCE</scope>
    <source>
        <strain evidence="12">RiSSQ</strain>
    </source>
</reference>
<dbReference type="PIRSF" id="PIRSF000157">
    <property type="entry name" value="Oxoglu_dh_E1"/>
    <property type="match status" value="1"/>
</dbReference>
<name>A0AAT9GA02_9RICK</name>
<dbReference type="EC" id="1.2.4.2" evidence="5"/>
<evidence type="ECO:0000256" key="6">
    <source>
        <dbReference type="ARBA" id="ARBA00013321"/>
    </source>
</evidence>
<comment type="function">
    <text evidence="2">E1 component of the 2-oxoglutarate dehydrogenase (OGDH) complex which catalyzes the decarboxylation of 2-oxoglutarate, the first step in the conversion of 2-oxoglutarate to succinyl-CoA and CO(2).</text>
</comment>
<evidence type="ECO:0000256" key="9">
    <source>
        <dbReference type="ARBA" id="ARBA00023152"/>
    </source>
</evidence>
<dbReference type="AlphaFoldDB" id="A0AAT9GA02"/>
<dbReference type="Gene3D" id="1.10.287.1150">
    <property type="entry name" value="TPP helical domain"/>
    <property type="match status" value="1"/>
</dbReference>
<evidence type="ECO:0000256" key="1">
    <source>
        <dbReference type="ARBA" id="ARBA00001964"/>
    </source>
</evidence>
<evidence type="ECO:0000313" key="12">
    <source>
        <dbReference type="EMBL" id="BFD46607.1"/>
    </source>
</evidence>
<dbReference type="InterPro" id="IPR042179">
    <property type="entry name" value="KGD_C_sf"/>
</dbReference>
<evidence type="ECO:0000256" key="8">
    <source>
        <dbReference type="ARBA" id="ARBA00023052"/>
    </source>
</evidence>
<dbReference type="Pfam" id="PF02779">
    <property type="entry name" value="Transket_pyr"/>
    <property type="match status" value="1"/>
</dbReference>
<evidence type="ECO:0000256" key="7">
    <source>
        <dbReference type="ARBA" id="ARBA00023002"/>
    </source>
</evidence>
<dbReference type="PANTHER" id="PTHR23152:SF4">
    <property type="entry name" value="2-OXOADIPATE DEHYDROGENASE COMPLEX COMPONENT E1"/>
    <property type="match status" value="1"/>
</dbReference>
<dbReference type="InterPro" id="IPR031717">
    <property type="entry name" value="ODO-1/KGD_C"/>
</dbReference>
<dbReference type="CDD" id="cd02016">
    <property type="entry name" value="TPP_E1_OGDC_like"/>
    <property type="match status" value="1"/>
</dbReference>
<dbReference type="InterPro" id="IPR032106">
    <property type="entry name" value="2-oxogl_dehyd_N"/>
</dbReference>
<dbReference type="GO" id="GO:0030976">
    <property type="term" value="F:thiamine pyrophosphate binding"/>
    <property type="evidence" value="ECO:0007669"/>
    <property type="project" value="InterPro"/>
</dbReference>
<protein>
    <recommendedName>
        <fullName evidence="6">2-oxoglutarate dehydrogenase E1 component</fullName>
        <ecNumber evidence="5">1.2.4.2</ecNumber>
    </recommendedName>
    <alternativeName>
        <fullName evidence="10">Alpha-ketoglutarate dehydrogenase</fullName>
    </alternativeName>
</protein>
<evidence type="ECO:0000256" key="10">
    <source>
        <dbReference type="ARBA" id="ARBA00030680"/>
    </source>
</evidence>